<feature type="site" description="Important for catalytic activity and substrate specificity; stabilizes the transition state when the phosphoryl donor is PPi; prevents ATP from binding by mimicking the alpha-phosphate group of ATP" evidence="10">
    <location>
        <position position="103"/>
    </location>
</feature>
<dbReference type="InterPro" id="IPR012829">
    <property type="entry name" value="Phosphofructokinase_III"/>
</dbReference>
<feature type="binding site" evidence="10">
    <location>
        <position position="266"/>
    </location>
    <ligand>
        <name>substrate</name>
        <note>ligand shared between dimeric partners</note>
    </ligand>
</feature>
<comment type="pathway">
    <text evidence="3 10">Carbohydrate degradation; glycolysis; D-glyceraldehyde 3-phosphate and glycerone phosphate from D-glucose: step 3/4.</text>
</comment>
<evidence type="ECO:0000256" key="2">
    <source>
        <dbReference type="ARBA" id="ARBA00004496"/>
    </source>
</evidence>
<dbReference type="FunFam" id="3.40.50.460:FF:000002">
    <property type="entry name" value="ATP-dependent 6-phosphofructokinase"/>
    <property type="match status" value="1"/>
</dbReference>
<dbReference type="GO" id="GO:0005945">
    <property type="term" value="C:6-phosphofructokinase complex"/>
    <property type="evidence" value="ECO:0007669"/>
    <property type="project" value="TreeGrafter"/>
</dbReference>
<dbReference type="GO" id="GO:0061621">
    <property type="term" value="P:canonical glycolysis"/>
    <property type="evidence" value="ECO:0007669"/>
    <property type="project" value="TreeGrafter"/>
</dbReference>
<dbReference type="InterPro" id="IPR000023">
    <property type="entry name" value="Phosphofructokinase_dom"/>
</dbReference>
<evidence type="ECO:0000313" key="12">
    <source>
        <dbReference type="EMBL" id="ACZ42700.1"/>
    </source>
</evidence>
<dbReference type="HAMAP" id="MF_01976">
    <property type="entry name" value="Phosphofructokinase_III"/>
    <property type="match status" value="1"/>
</dbReference>
<comment type="cofactor">
    <cofactor evidence="1 10">
        <name>Mg(2+)</name>
        <dbReference type="ChEBI" id="CHEBI:18420"/>
    </cofactor>
</comment>
<dbReference type="PIRSF" id="PIRSF000532">
    <property type="entry name" value="ATP_PFK_prok"/>
    <property type="match status" value="1"/>
</dbReference>
<dbReference type="eggNOG" id="COG0205">
    <property type="taxonomic scope" value="Bacteria"/>
</dbReference>
<protein>
    <recommendedName>
        <fullName evidence="10">Pyrophosphate--fructose 6-phosphate 1-phosphotransferase</fullName>
        <ecNumber evidence="10">2.7.1.90</ecNumber>
    </recommendedName>
    <alternativeName>
        <fullName evidence="10">6-phosphofructokinase, pyrophosphate dependent</fullName>
    </alternativeName>
    <alternativeName>
        <fullName evidence="10">PPi-dependent phosphofructokinase</fullName>
        <shortName evidence="10">PPi-PFK</shortName>
    </alternativeName>
    <alternativeName>
        <fullName evidence="10">Pyrophosphate-dependent 6-phosphofructose-1-kinase</fullName>
    </alternativeName>
</protein>
<reference evidence="13" key="1">
    <citation type="journal article" date="2010" name="Stand. Genomic Sci.">
        <title>Complete genome sequence of 'Thermobaculum terrenum' type strain (YNP1).</title>
        <authorList>
            <person name="Kiss H."/>
            <person name="Cleland D."/>
            <person name="Lapidus A."/>
            <person name="Lucas S."/>
            <person name="Glavina Del Rio T."/>
            <person name="Nolan M."/>
            <person name="Tice H."/>
            <person name="Han C."/>
            <person name="Goodwin L."/>
            <person name="Pitluck S."/>
            <person name="Liolios K."/>
            <person name="Ivanova N."/>
            <person name="Mavromatis K."/>
            <person name="Ovchinnikova G."/>
            <person name="Pati A."/>
            <person name="Chen A."/>
            <person name="Palaniappan K."/>
            <person name="Land M."/>
            <person name="Hauser L."/>
            <person name="Chang Y."/>
            <person name="Jeffries C."/>
            <person name="Lu M."/>
            <person name="Brettin T."/>
            <person name="Detter J."/>
            <person name="Goker M."/>
            <person name="Tindall B."/>
            <person name="Beck B."/>
            <person name="McDermott T."/>
            <person name="Woyke T."/>
            <person name="Bristow J."/>
            <person name="Eisen J."/>
            <person name="Markowitz V."/>
            <person name="Hugenholtz P."/>
            <person name="Kyrpides N."/>
            <person name="Klenk H."/>
            <person name="Cheng J."/>
        </authorList>
    </citation>
    <scope>NUCLEOTIDE SEQUENCE [LARGE SCALE GENOMIC DNA]</scope>
    <source>
        <strain evidence="13">ATCC BAA-798 / YNP1</strain>
    </source>
</reference>
<evidence type="ECO:0000313" key="13">
    <source>
        <dbReference type="Proteomes" id="UP000000323"/>
    </source>
</evidence>
<dbReference type="GO" id="GO:0047334">
    <property type="term" value="F:diphosphate-fructose-6-phosphate 1-phosphotransferase activity"/>
    <property type="evidence" value="ECO:0007669"/>
    <property type="project" value="UniProtKB-EC"/>
</dbReference>
<feature type="binding site" evidence="10">
    <location>
        <position position="161"/>
    </location>
    <ligand>
        <name>substrate</name>
        <note>ligand shared between dimeric partners</note>
    </ligand>
</feature>
<feature type="binding site" description="in other chain" evidence="10">
    <location>
        <begin position="168"/>
        <end position="170"/>
    </location>
    <ligand>
        <name>substrate</name>
        <note>ligand shared between dimeric partners</note>
    </ligand>
</feature>
<dbReference type="GO" id="GO:0005524">
    <property type="term" value="F:ATP binding"/>
    <property type="evidence" value="ECO:0007669"/>
    <property type="project" value="InterPro"/>
</dbReference>
<dbReference type="Gene3D" id="3.40.50.460">
    <property type="entry name" value="Phosphofructokinase domain"/>
    <property type="match status" value="1"/>
</dbReference>
<dbReference type="PANTHER" id="PTHR13697">
    <property type="entry name" value="PHOSPHOFRUCTOKINASE"/>
    <property type="match status" value="1"/>
</dbReference>
<dbReference type="InterPro" id="IPR012003">
    <property type="entry name" value="ATP_PFK_prok-type"/>
</dbReference>
<gene>
    <name evidence="10" type="primary">pfp</name>
    <name evidence="12" type="ordered locus">Tter_1794</name>
</gene>
<dbReference type="GO" id="GO:0006002">
    <property type="term" value="P:fructose 6-phosphate metabolic process"/>
    <property type="evidence" value="ECO:0007669"/>
    <property type="project" value="InterPro"/>
</dbReference>
<dbReference type="GO" id="GO:0030388">
    <property type="term" value="P:fructose 1,6-bisphosphate metabolic process"/>
    <property type="evidence" value="ECO:0007669"/>
    <property type="project" value="TreeGrafter"/>
</dbReference>
<dbReference type="Proteomes" id="UP000000323">
    <property type="component" value="Chromosome 1"/>
</dbReference>
<keyword evidence="6 10" id="KW-0479">Metal-binding</keyword>
<evidence type="ECO:0000256" key="10">
    <source>
        <dbReference type="HAMAP-Rule" id="MF_01976"/>
    </source>
</evidence>
<dbReference type="UniPathway" id="UPA00109">
    <property type="reaction ID" value="UER00182"/>
</dbReference>
<dbReference type="RefSeq" id="WP_012875732.1">
    <property type="nucleotide sequence ID" value="NC_013525.1"/>
</dbReference>
<evidence type="ECO:0000256" key="5">
    <source>
        <dbReference type="ARBA" id="ARBA00022679"/>
    </source>
</evidence>
<feature type="binding site" description="in other chain" evidence="10">
    <location>
        <position position="221"/>
    </location>
    <ligand>
        <name>substrate</name>
        <note>ligand shared between dimeric partners</note>
    </ligand>
</feature>
<dbReference type="Pfam" id="PF00365">
    <property type="entry name" value="PFK"/>
    <property type="match status" value="1"/>
</dbReference>
<keyword evidence="7 10" id="KW-0418">Kinase</keyword>
<dbReference type="SUPFAM" id="SSF53784">
    <property type="entry name" value="Phosphofructokinase"/>
    <property type="match status" value="1"/>
</dbReference>
<dbReference type="KEGG" id="ttr:Tter_1794"/>
<dbReference type="PRINTS" id="PR00476">
    <property type="entry name" value="PHFRCTKINASE"/>
</dbReference>
<accession>D1CD35</accession>
<comment type="caution">
    <text evidence="10">Lacks conserved residue(s) required for the propagation of feature annotation.</text>
</comment>
<evidence type="ECO:0000259" key="11">
    <source>
        <dbReference type="Pfam" id="PF00365"/>
    </source>
</evidence>
<dbReference type="GO" id="GO:0042802">
    <property type="term" value="F:identical protein binding"/>
    <property type="evidence" value="ECO:0007669"/>
    <property type="project" value="TreeGrafter"/>
</dbReference>
<feature type="binding site" description="in other chain" evidence="10">
    <location>
        <begin position="272"/>
        <end position="275"/>
    </location>
    <ligand>
        <name>substrate</name>
        <note>ligand shared between dimeric partners</note>
    </ligand>
</feature>
<evidence type="ECO:0000256" key="7">
    <source>
        <dbReference type="ARBA" id="ARBA00022777"/>
    </source>
</evidence>
<feature type="site" description="Important for catalytic activity; stabilizes the transition state when the phosphoryl donor is PPi" evidence="10">
    <location>
        <position position="123"/>
    </location>
</feature>
<organism evidence="12 13">
    <name type="scientific">Thermobaculum terrenum (strain ATCC BAA-798 / CCMEE 7001 / YNP1)</name>
    <dbReference type="NCBI Taxonomy" id="525904"/>
    <lineage>
        <taxon>Bacteria</taxon>
        <taxon>Bacillati</taxon>
        <taxon>Chloroflexota</taxon>
        <taxon>Chloroflexia</taxon>
        <taxon>Candidatus Thermobaculales</taxon>
        <taxon>Candidatus Thermobaculaceae</taxon>
        <taxon>Thermobaculum</taxon>
    </lineage>
</organism>
<dbReference type="InterPro" id="IPR035966">
    <property type="entry name" value="PKF_sf"/>
</dbReference>
<dbReference type="InterPro" id="IPR022953">
    <property type="entry name" value="ATP_PFK"/>
</dbReference>
<dbReference type="Gene3D" id="3.40.50.450">
    <property type="match status" value="1"/>
</dbReference>
<feature type="binding site" evidence="10">
    <location>
        <position position="10"/>
    </location>
    <ligand>
        <name>diphosphate</name>
        <dbReference type="ChEBI" id="CHEBI:33019"/>
    </ligand>
</feature>
<evidence type="ECO:0000256" key="1">
    <source>
        <dbReference type="ARBA" id="ARBA00001946"/>
    </source>
</evidence>
<dbReference type="GO" id="GO:0070095">
    <property type="term" value="F:fructose-6-phosphate binding"/>
    <property type="evidence" value="ECO:0007669"/>
    <property type="project" value="TreeGrafter"/>
</dbReference>
<evidence type="ECO:0000256" key="9">
    <source>
        <dbReference type="ARBA" id="ARBA00023152"/>
    </source>
</evidence>
<dbReference type="NCBIfam" id="NF002872">
    <property type="entry name" value="PRK03202.1"/>
    <property type="match status" value="1"/>
</dbReference>
<comment type="function">
    <text evidence="10">Catalyzes the phosphorylation of D-fructose 6-phosphate, the first committing step of glycolysis. Uses inorganic phosphate (PPi) as phosphoryl donor instead of ATP like common ATP-dependent phosphofructokinases (ATP-PFKs), which renders the reaction reversible, and can thus function both in glycolysis and gluconeogenesis. Consistently, PPi-PFK can replace the enzymes of both the forward (ATP-PFK) and reverse (fructose-bisphosphatase (FBPase)) reactions.</text>
</comment>
<dbReference type="GO" id="GO:0048029">
    <property type="term" value="F:monosaccharide binding"/>
    <property type="evidence" value="ECO:0007669"/>
    <property type="project" value="TreeGrafter"/>
</dbReference>
<feature type="active site" description="Proton acceptor" evidence="10">
    <location>
        <position position="126"/>
    </location>
</feature>
<comment type="catalytic activity">
    <reaction evidence="10">
        <text>beta-D-fructose 6-phosphate + diphosphate = beta-D-fructose 1,6-bisphosphate + phosphate + H(+)</text>
        <dbReference type="Rhea" id="RHEA:13613"/>
        <dbReference type="ChEBI" id="CHEBI:15378"/>
        <dbReference type="ChEBI" id="CHEBI:32966"/>
        <dbReference type="ChEBI" id="CHEBI:33019"/>
        <dbReference type="ChEBI" id="CHEBI:43474"/>
        <dbReference type="ChEBI" id="CHEBI:57634"/>
        <dbReference type="EC" id="2.7.1.90"/>
    </reaction>
</comment>
<dbReference type="STRING" id="525904.Tter_1794"/>
<feature type="binding site" evidence="10">
    <location>
        <position position="102"/>
    </location>
    <ligand>
        <name>Mg(2+)</name>
        <dbReference type="ChEBI" id="CHEBI:18420"/>
        <note>catalytic</note>
    </ligand>
</feature>
<evidence type="ECO:0000256" key="6">
    <source>
        <dbReference type="ARBA" id="ARBA00022723"/>
    </source>
</evidence>
<dbReference type="GO" id="GO:0003872">
    <property type="term" value="F:6-phosphofructokinase activity"/>
    <property type="evidence" value="ECO:0007669"/>
    <property type="project" value="UniProtKB-UniRule"/>
</dbReference>
<evidence type="ECO:0000256" key="4">
    <source>
        <dbReference type="ARBA" id="ARBA00022490"/>
    </source>
</evidence>
<dbReference type="EMBL" id="CP001825">
    <property type="protein sequence ID" value="ACZ42700.1"/>
    <property type="molecule type" value="Genomic_DNA"/>
</dbReference>
<dbReference type="GO" id="GO:0016208">
    <property type="term" value="F:AMP binding"/>
    <property type="evidence" value="ECO:0007669"/>
    <property type="project" value="TreeGrafter"/>
</dbReference>
<evidence type="ECO:0000256" key="8">
    <source>
        <dbReference type="ARBA" id="ARBA00022842"/>
    </source>
</evidence>
<sequence length="342" mass="36855">MKVGVLTGGGDAPGLNAAIRAVVLSALSRGDEVVGFLDGWKGVQDNLTIPLDREWVQDIHEVGGTNLGTSRTNPMKSEDTMKAVENHFRENGLDVLIAIGGDDTLSVAAELDRRGFPVVGVPKTMDNDVPETDYCIGFDTAVNRLMESIDRLRTTSRSHHRVMVVEAMGRDAGWVAGFGGLAGGADVILVPEIEVDLDDVAQRLEKVRSRGRSYAIVVAAEGISFGEAQVPENAKTDAFGHVILAEKAVGERLAQEIESRLGWETRSIQIGHLHRGGSPTAFDRILGTRYGEKAVELAHNNSFGQMVVLHGLDLTTVPLAQIAGKTKTLYPQFIELIQNLNA</sequence>
<keyword evidence="9 10" id="KW-0324">Glycolysis</keyword>
<dbReference type="OrthoDB" id="9802503at2"/>
<dbReference type="HOGENOM" id="CLU_020655_0_0_0"/>
<keyword evidence="4 10" id="KW-0963">Cytoplasm</keyword>
<comment type="subunit">
    <text evidence="10">Homodimer or homotetramer.</text>
</comment>
<keyword evidence="13" id="KW-1185">Reference proteome</keyword>
<feature type="binding site" description="in other chain" evidence="10">
    <location>
        <begin position="124"/>
        <end position="126"/>
    </location>
    <ligand>
        <name>substrate</name>
        <note>ligand shared between dimeric partners</note>
    </ligand>
</feature>
<feature type="domain" description="Phosphofructokinase" evidence="11">
    <location>
        <begin position="2"/>
        <end position="297"/>
    </location>
</feature>
<comment type="similarity">
    <text evidence="10">Belongs to the phosphofructokinase type A (PFKA) family. Mixed-substrate PFK group III subfamily.</text>
</comment>
<dbReference type="AlphaFoldDB" id="D1CD35"/>
<keyword evidence="5 10" id="KW-0808">Transferase</keyword>
<name>D1CD35_THET1</name>
<dbReference type="PANTHER" id="PTHR13697:SF52">
    <property type="entry name" value="ATP-DEPENDENT 6-PHOSPHOFRUCTOKINASE 3"/>
    <property type="match status" value="1"/>
</dbReference>
<keyword evidence="8 10" id="KW-0460">Magnesium</keyword>
<evidence type="ECO:0000256" key="3">
    <source>
        <dbReference type="ARBA" id="ARBA00004679"/>
    </source>
</evidence>
<dbReference type="EC" id="2.7.1.90" evidence="10"/>
<proteinExistence type="inferred from homology"/>
<comment type="activity regulation">
    <text evidence="10">Non-allosteric.</text>
</comment>
<dbReference type="GO" id="GO:0046872">
    <property type="term" value="F:metal ion binding"/>
    <property type="evidence" value="ECO:0007669"/>
    <property type="project" value="UniProtKB-KW"/>
</dbReference>
<comment type="subcellular location">
    <subcellularLocation>
        <location evidence="2 10">Cytoplasm</location>
    </subcellularLocation>
</comment>